<sequence length="163" mass="18761">MPLQLEAQSLLPPPPMVVVGCRLRLVWHLPKLSLRHHIRTAPHSYRPIWPQISQHHRQEAHPSRRPEPKKVFWAKGSRAVKAIYDYDATMDEEISFREGDIIRCIQMFRINLAVIGEITVECKCANIEKVARVVCKKGAVGVERRKVHLQHDIGHLCTVNSDE</sequence>
<dbReference type="InterPro" id="IPR036028">
    <property type="entry name" value="SH3-like_dom_sf"/>
</dbReference>
<dbReference type="SUPFAM" id="SSF50044">
    <property type="entry name" value="SH3-domain"/>
    <property type="match status" value="1"/>
</dbReference>
<dbReference type="EMBL" id="KZ993615">
    <property type="protein sequence ID" value="RKP04574.1"/>
    <property type="molecule type" value="Genomic_DNA"/>
</dbReference>
<reference evidence="4" key="1">
    <citation type="journal article" date="2018" name="Nat. Microbiol.">
        <title>Leveraging single-cell genomics to expand the fungal tree of life.</title>
        <authorList>
            <person name="Ahrendt S.R."/>
            <person name="Quandt C.A."/>
            <person name="Ciobanu D."/>
            <person name="Clum A."/>
            <person name="Salamov A."/>
            <person name="Andreopoulos B."/>
            <person name="Cheng J.F."/>
            <person name="Woyke T."/>
            <person name="Pelin A."/>
            <person name="Henrissat B."/>
            <person name="Reynolds N.K."/>
            <person name="Benny G.L."/>
            <person name="Smith M.E."/>
            <person name="James T.Y."/>
            <person name="Grigoriev I.V."/>
        </authorList>
    </citation>
    <scope>NUCLEOTIDE SEQUENCE [LARGE SCALE GENOMIC DNA]</scope>
    <source>
        <strain evidence="4">RSA 1356</strain>
    </source>
</reference>
<name>A0A4P9XG39_9FUNG</name>
<dbReference type="AlphaFoldDB" id="A0A4P9XG39"/>
<gene>
    <name evidence="3" type="ORF">THASP1DRAFT_26827</name>
</gene>
<dbReference type="OrthoDB" id="19092at2759"/>
<proteinExistence type="predicted"/>
<evidence type="ECO:0000313" key="4">
    <source>
        <dbReference type="Proteomes" id="UP000271241"/>
    </source>
</evidence>
<dbReference type="InterPro" id="IPR001452">
    <property type="entry name" value="SH3_domain"/>
</dbReference>
<keyword evidence="1" id="KW-0728">SH3 domain</keyword>
<dbReference type="Proteomes" id="UP000271241">
    <property type="component" value="Unassembled WGS sequence"/>
</dbReference>
<dbReference type="Gene3D" id="2.30.30.40">
    <property type="entry name" value="SH3 Domains"/>
    <property type="match status" value="1"/>
</dbReference>
<evidence type="ECO:0000259" key="2">
    <source>
        <dbReference type="Pfam" id="PF00018"/>
    </source>
</evidence>
<evidence type="ECO:0000313" key="3">
    <source>
        <dbReference type="EMBL" id="RKP04574.1"/>
    </source>
</evidence>
<dbReference type="CDD" id="cd00174">
    <property type="entry name" value="SH3"/>
    <property type="match status" value="1"/>
</dbReference>
<evidence type="ECO:0000256" key="1">
    <source>
        <dbReference type="ARBA" id="ARBA00022443"/>
    </source>
</evidence>
<accession>A0A4P9XG39</accession>
<dbReference type="Pfam" id="PF00018">
    <property type="entry name" value="SH3_1"/>
    <property type="match status" value="1"/>
</dbReference>
<organism evidence="3 4">
    <name type="scientific">Thamnocephalis sphaerospora</name>
    <dbReference type="NCBI Taxonomy" id="78915"/>
    <lineage>
        <taxon>Eukaryota</taxon>
        <taxon>Fungi</taxon>
        <taxon>Fungi incertae sedis</taxon>
        <taxon>Zoopagomycota</taxon>
        <taxon>Zoopagomycotina</taxon>
        <taxon>Zoopagomycetes</taxon>
        <taxon>Zoopagales</taxon>
        <taxon>Sigmoideomycetaceae</taxon>
        <taxon>Thamnocephalis</taxon>
    </lineage>
</organism>
<protein>
    <recommendedName>
        <fullName evidence="2">SH3 domain-containing protein</fullName>
    </recommendedName>
</protein>
<keyword evidence="4" id="KW-1185">Reference proteome</keyword>
<feature type="domain" description="SH3" evidence="2">
    <location>
        <begin position="81"/>
        <end position="105"/>
    </location>
</feature>